<organism evidence="2 3">
    <name type="scientific">Nelumbo nucifera</name>
    <name type="common">Sacred lotus</name>
    <dbReference type="NCBI Taxonomy" id="4432"/>
    <lineage>
        <taxon>Eukaryota</taxon>
        <taxon>Viridiplantae</taxon>
        <taxon>Streptophyta</taxon>
        <taxon>Embryophyta</taxon>
        <taxon>Tracheophyta</taxon>
        <taxon>Spermatophyta</taxon>
        <taxon>Magnoliopsida</taxon>
        <taxon>Proteales</taxon>
        <taxon>Nelumbonaceae</taxon>
        <taxon>Nelumbo</taxon>
    </lineage>
</organism>
<dbReference type="InterPro" id="IPR012337">
    <property type="entry name" value="RNaseH-like_sf"/>
</dbReference>
<comment type="caution">
    <text evidence="2">The sequence shown here is derived from an EMBL/GenBank/DDBJ whole genome shotgun (WGS) entry which is preliminary data.</text>
</comment>
<dbReference type="PANTHER" id="PTHR23272:SF184">
    <property type="entry name" value="OS03G0311250 PROTEIN"/>
    <property type="match status" value="1"/>
</dbReference>
<dbReference type="GO" id="GO:0046983">
    <property type="term" value="F:protein dimerization activity"/>
    <property type="evidence" value="ECO:0007669"/>
    <property type="project" value="InterPro"/>
</dbReference>
<protein>
    <recommendedName>
        <fullName evidence="1">HAT C-terminal dimerisation domain-containing protein</fullName>
    </recommendedName>
</protein>
<sequence>MLAMSRFKKYKLKNGGADSKSKLDRYLNEDTEEGNDDFDILGWWKVNCPRFPILSQMARDVLSVLISTVASEYAFSTGGRVLDAFRSSLTPKIAKALVCAQDWIRSSQYAINVEEDLEEFNELENGCSYIRTNSD</sequence>
<proteinExistence type="predicted"/>
<evidence type="ECO:0000313" key="3">
    <source>
        <dbReference type="Proteomes" id="UP000607653"/>
    </source>
</evidence>
<evidence type="ECO:0000313" key="2">
    <source>
        <dbReference type="EMBL" id="DAD47520.1"/>
    </source>
</evidence>
<name>A0A822ZSN9_NELNU</name>
<dbReference type="SUPFAM" id="SSF53098">
    <property type="entry name" value="Ribonuclease H-like"/>
    <property type="match status" value="1"/>
</dbReference>
<dbReference type="Pfam" id="PF05699">
    <property type="entry name" value="Dimer_Tnp_hAT"/>
    <property type="match status" value="1"/>
</dbReference>
<dbReference type="InterPro" id="IPR008906">
    <property type="entry name" value="HATC_C_dom"/>
</dbReference>
<feature type="domain" description="HAT C-terminal dimerisation" evidence="1">
    <location>
        <begin position="23"/>
        <end position="104"/>
    </location>
</feature>
<dbReference type="Proteomes" id="UP000607653">
    <property type="component" value="Unassembled WGS sequence"/>
</dbReference>
<dbReference type="EMBL" id="DUZY01000008">
    <property type="protein sequence ID" value="DAD47520.1"/>
    <property type="molecule type" value="Genomic_DNA"/>
</dbReference>
<accession>A0A822ZSN9</accession>
<gene>
    <name evidence="2" type="ORF">HUJ06_017457</name>
</gene>
<dbReference type="PANTHER" id="PTHR23272">
    <property type="entry name" value="BED FINGER-RELATED"/>
    <property type="match status" value="1"/>
</dbReference>
<reference evidence="2 3" key="1">
    <citation type="journal article" date="2020" name="Mol. Biol. Evol.">
        <title>Distinct Expression and Methylation Patterns for Genes with Different Fates following a Single Whole-Genome Duplication in Flowering Plants.</title>
        <authorList>
            <person name="Shi T."/>
            <person name="Rahmani R.S."/>
            <person name="Gugger P.F."/>
            <person name="Wang M."/>
            <person name="Li H."/>
            <person name="Zhang Y."/>
            <person name="Li Z."/>
            <person name="Wang Q."/>
            <person name="Van de Peer Y."/>
            <person name="Marchal K."/>
            <person name="Chen J."/>
        </authorList>
    </citation>
    <scope>NUCLEOTIDE SEQUENCE [LARGE SCALE GENOMIC DNA]</scope>
    <source>
        <tissue evidence="2">Leaf</tissue>
    </source>
</reference>
<keyword evidence="3" id="KW-1185">Reference proteome</keyword>
<dbReference type="AlphaFoldDB" id="A0A822ZSN9"/>
<evidence type="ECO:0000259" key="1">
    <source>
        <dbReference type="Pfam" id="PF05699"/>
    </source>
</evidence>